<evidence type="ECO:0000256" key="2">
    <source>
        <dbReference type="SAM" id="Phobius"/>
    </source>
</evidence>
<feature type="transmembrane region" description="Helical" evidence="2">
    <location>
        <begin position="136"/>
        <end position="155"/>
    </location>
</feature>
<gene>
    <name evidence="3" type="ORF">DUNSADRAFT_12908</name>
</gene>
<dbReference type="PANTHER" id="PTHR47380:SF4">
    <property type="entry name" value="OS02G0533000 PROTEIN"/>
    <property type="match status" value="1"/>
</dbReference>
<dbReference type="Proteomes" id="UP000815325">
    <property type="component" value="Unassembled WGS sequence"/>
</dbReference>
<protein>
    <submittedName>
        <fullName evidence="3">Uncharacterized protein</fullName>
    </submittedName>
</protein>
<comment type="caution">
    <text evidence="3">The sequence shown here is derived from an EMBL/GenBank/DDBJ whole genome shotgun (WGS) entry which is preliminary data.</text>
</comment>
<keyword evidence="2" id="KW-0472">Membrane</keyword>
<reference evidence="3" key="1">
    <citation type="submission" date="2017-08" db="EMBL/GenBank/DDBJ databases">
        <authorList>
            <person name="Polle J.E."/>
            <person name="Barry K."/>
            <person name="Cushman J."/>
            <person name="Schmutz J."/>
            <person name="Tran D."/>
            <person name="Hathwaick L.T."/>
            <person name="Yim W.C."/>
            <person name="Jenkins J."/>
            <person name="Mckie-Krisberg Z.M."/>
            <person name="Prochnik S."/>
            <person name="Lindquist E."/>
            <person name="Dockter R.B."/>
            <person name="Adam C."/>
            <person name="Molina H."/>
            <person name="Bunkerborg J."/>
            <person name="Jin E."/>
            <person name="Buchheim M."/>
            <person name="Magnuson J."/>
        </authorList>
    </citation>
    <scope>NUCLEOTIDE SEQUENCE</scope>
    <source>
        <strain evidence="3">CCAP 19/18</strain>
    </source>
</reference>
<dbReference type="EMBL" id="MU069485">
    <property type="protein sequence ID" value="KAF5841464.1"/>
    <property type="molecule type" value="Genomic_DNA"/>
</dbReference>
<dbReference type="PANTHER" id="PTHR47380">
    <property type="entry name" value="OS02G0533000 PROTEIN"/>
    <property type="match status" value="1"/>
</dbReference>
<evidence type="ECO:0000256" key="1">
    <source>
        <dbReference type="SAM" id="MobiDB-lite"/>
    </source>
</evidence>
<dbReference type="InterPro" id="IPR044200">
    <property type="entry name" value="At5g03900-like"/>
</dbReference>
<organism evidence="3 4">
    <name type="scientific">Dunaliella salina</name>
    <name type="common">Green alga</name>
    <name type="synonym">Protococcus salinus</name>
    <dbReference type="NCBI Taxonomy" id="3046"/>
    <lineage>
        <taxon>Eukaryota</taxon>
        <taxon>Viridiplantae</taxon>
        <taxon>Chlorophyta</taxon>
        <taxon>core chlorophytes</taxon>
        <taxon>Chlorophyceae</taxon>
        <taxon>CS clade</taxon>
        <taxon>Chlamydomonadales</taxon>
        <taxon>Dunaliellaceae</taxon>
        <taxon>Dunaliella</taxon>
    </lineage>
</organism>
<feature type="compositionally biased region" description="Basic and acidic residues" evidence="1">
    <location>
        <begin position="406"/>
        <end position="418"/>
    </location>
</feature>
<sequence>MAVNSIYCILTPAKASSGPDATGPNWSNPAAVIKREQALQINRLKSDVRERVEEAVEGLGYRVTAGDVAARAGVKVAEADEALQALAFDTEGALEVSAEGDVVYALSPSFRQTLRNRSVVLAARPLLQKLQAFGGWLVRAAFGTALVSSIFIVGGGYAPMGAYRGVNVFFNVTDLFYYFDPRLSPQARYERQSGEQMSLVAAIFSFVFGDGDPNATFEERRWKALGTLIQARDGVVTAEEMAPFLDPPEPTPVAERGIGAASTSAYEDESFVLPALLRFGGEPFVDESTGGLLYKFPSLQRTTRGQSDRGWEYRRESSLLYAFAFFAIPALRWFINQRRNAAIEDRNEARALAARLVNAFRSDQQLSAKLAAARREGQRLTLAEGDMIFSSGKEASSQMNDLEASEFDRKLGISRDTRTSSNGRTTAPQRVSVSVEEDRWGEL</sequence>
<evidence type="ECO:0000313" key="3">
    <source>
        <dbReference type="EMBL" id="KAF5841464.1"/>
    </source>
</evidence>
<proteinExistence type="predicted"/>
<evidence type="ECO:0000313" key="4">
    <source>
        <dbReference type="Proteomes" id="UP000815325"/>
    </source>
</evidence>
<feature type="region of interest" description="Disordered" evidence="1">
    <location>
        <begin position="394"/>
        <end position="443"/>
    </location>
</feature>
<name>A0ABQ7H3P9_DUNSA</name>
<keyword evidence="2" id="KW-1133">Transmembrane helix</keyword>
<feature type="compositionally biased region" description="Polar residues" evidence="1">
    <location>
        <begin position="419"/>
        <end position="432"/>
    </location>
</feature>
<accession>A0ABQ7H3P9</accession>
<keyword evidence="2" id="KW-0812">Transmembrane</keyword>
<keyword evidence="4" id="KW-1185">Reference proteome</keyword>